<dbReference type="AlphaFoldDB" id="A0A846YRC0"/>
<keyword evidence="4" id="KW-0482">Metalloprotease</keyword>
<proteinExistence type="predicted"/>
<dbReference type="EMBL" id="JAAXOT010000018">
    <property type="protein sequence ID" value="NKY59892.1"/>
    <property type="molecule type" value="Genomic_DNA"/>
</dbReference>
<evidence type="ECO:0000313" key="4">
    <source>
        <dbReference type="EMBL" id="NKY59892.1"/>
    </source>
</evidence>
<accession>A0A846YRC0</accession>
<dbReference type="GO" id="GO:0004175">
    <property type="term" value="F:endopeptidase activity"/>
    <property type="evidence" value="ECO:0007669"/>
    <property type="project" value="UniProtKB-ARBA"/>
</dbReference>
<keyword evidence="2" id="KW-1133">Transmembrane helix</keyword>
<feature type="compositionally biased region" description="Basic residues" evidence="1">
    <location>
        <begin position="10"/>
        <end position="24"/>
    </location>
</feature>
<reference evidence="4 5" key="1">
    <citation type="submission" date="2020-04" db="EMBL/GenBank/DDBJ databases">
        <title>MicrobeNet Type strains.</title>
        <authorList>
            <person name="Nicholson A.C."/>
        </authorList>
    </citation>
    <scope>NUCLEOTIDE SEQUENCE [LARGE SCALE GENOMIC DNA]</scope>
    <source>
        <strain evidence="4 5">JCM 3332</strain>
    </source>
</reference>
<name>A0A846YRC0_9NOCA</name>
<keyword evidence="2" id="KW-0812">Transmembrane</keyword>
<keyword evidence="4" id="KW-0378">Hydrolase</keyword>
<keyword evidence="4" id="KW-0645">Protease</keyword>
<feature type="transmembrane region" description="Helical" evidence="2">
    <location>
        <begin position="102"/>
        <end position="132"/>
    </location>
</feature>
<feature type="domain" description="CAAX prenyl protease 2/Lysostaphin resistance protein A-like" evidence="3">
    <location>
        <begin position="61"/>
        <end position="133"/>
    </location>
</feature>
<evidence type="ECO:0000313" key="5">
    <source>
        <dbReference type="Proteomes" id="UP000570678"/>
    </source>
</evidence>
<gene>
    <name evidence="4" type="ORF">HGA15_27845</name>
</gene>
<evidence type="ECO:0000256" key="1">
    <source>
        <dbReference type="SAM" id="MobiDB-lite"/>
    </source>
</evidence>
<feature type="transmembrane region" description="Helical" evidence="2">
    <location>
        <begin position="152"/>
        <end position="171"/>
    </location>
</feature>
<dbReference type="GO" id="GO:0006508">
    <property type="term" value="P:proteolysis"/>
    <property type="evidence" value="ECO:0007669"/>
    <property type="project" value="UniProtKB-KW"/>
</dbReference>
<evidence type="ECO:0000259" key="3">
    <source>
        <dbReference type="Pfam" id="PF02517"/>
    </source>
</evidence>
<feature type="region of interest" description="Disordered" evidence="1">
    <location>
        <begin position="1"/>
        <end position="33"/>
    </location>
</feature>
<sequence>MPDAFPGPRRTPRSGHRPTRGRRVRRDEHRRPCERHWSRRINDEPHPVCAVSGHSVRIAHFRGFLYTALAGRWSPPISVCGQTVLFTVWGTLIGATGSIDRIVLFAVFSALLGAIHAVTGSLWACMGFHTAFQVTAQLLTGNHWPQADLADPGGTISALVVAIPFLVTATLL</sequence>
<feature type="transmembrane region" description="Helical" evidence="2">
    <location>
        <begin position="73"/>
        <end position="95"/>
    </location>
</feature>
<comment type="caution">
    <text evidence="4">The sequence shown here is derived from an EMBL/GenBank/DDBJ whole genome shotgun (WGS) entry which is preliminary data.</text>
</comment>
<dbReference type="GO" id="GO:0008237">
    <property type="term" value="F:metallopeptidase activity"/>
    <property type="evidence" value="ECO:0007669"/>
    <property type="project" value="UniProtKB-KW"/>
</dbReference>
<keyword evidence="2" id="KW-0472">Membrane</keyword>
<keyword evidence="5" id="KW-1185">Reference proteome</keyword>
<protein>
    <submittedName>
        <fullName evidence="4">CPBP family intramembrane metalloprotease</fullName>
    </submittedName>
</protein>
<organism evidence="4 5">
    <name type="scientific">Nocardia flavorosea</name>
    <dbReference type="NCBI Taxonomy" id="53429"/>
    <lineage>
        <taxon>Bacteria</taxon>
        <taxon>Bacillati</taxon>
        <taxon>Actinomycetota</taxon>
        <taxon>Actinomycetes</taxon>
        <taxon>Mycobacteriales</taxon>
        <taxon>Nocardiaceae</taxon>
        <taxon>Nocardia</taxon>
    </lineage>
</organism>
<dbReference type="InterPro" id="IPR003675">
    <property type="entry name" value="Rce1/LyrA-like_dom"/>
</dbReference>
<evidence type="ECO:0000256" key="2">
    <source>
        <dbReference type="SAM" id="Phobius"/>
    </source>
</evidence>
<dbReference type="Proteomes" id="UP000570678">
    <property type="component" value="Unassembled WGS sequence"/>
</dbReference>
<dbReference type="Pfam" id="PF02517">
    <property type="entry name" value="Rce1-like"/>
    <property type="match status" value="1"/>
</dbReference>
<dbReference type="GO" id="GO:0080120">
    <property type="term" value="P:CAAX-box protein maturation"/>
    <property type="evidence" value="ECO:0007669"/>
    <property type="project" value="UniProtKB-ARBA"/>
</dbReference>